<evidence type="ECO:0000256" key="1">
    <source>
        <dbReference type="ARBA" id="ARBA00001974"/>
    </source>
</evidence>
<keyword evidence="3" id="KW-0285">Flavoprotein</keyword>
<dbReference type="GO" id="GO:0003995">
    <property type="term" value="F:acyl-CoA dehydrogenase activity"/>
    <property type="evidence" value="ECO:0007669"/>
    <property type="project" value="TreeGrafter"/>
</dbReference>
<dbReference type="InterPro" id="IPR036250">
    <property type="entry name" value="AcylCo_DH-like_C"/>
</dbReference>
<dbReference type="Pfam" id="PF00441">
    <property type="entry name" value="Acyl-CoA_dh_1"/>
    <property type="match status" value="1"/>
</dbReference>
<accession>A0A6C0TZH7</accession>
<evidence type="ECO:0000259" key="6">
    <source>
        <dbReference type="Pfam" id="PF00441"/>
    </source>
</evidence>
<evidence type="ECO:0000256" key="4">
    <source>
        <dbReference type="ARBA" id="ARBA00022827"/>
    </source>
</evidence>
<sequence>MMFDAVARVFRDICSPNAIRRGSAGEWLADEWRNVIDLGLTNSMVDEDVGGLGMRPREIGDILRLVGYWAPPLPIGENVLATAVLSRAGLDIPDGVISIAPPAEMSLALTPHQADWSISGKAHGVPWARYSDAVVVQLIDEDRRYIAAVPQSGCSVTPGDNLAGEPRDDVVIDCVLPQSCVAETSLKRFDVNALGAALRTVMLAGAAERILEMSLAFASEHEQFGRPIAAFQAVQHNLAVMGEQVAICRGAANIASDAMFVPGGDLAIAVSKAQAGEAGTKLCSLAHQVHGAMGFSEEYDLHLYTKRIWAWREEFGSESFWNRRVGDAALAHDSDLWSLISSELRSTDSIYDTQAGESL</sequence>
<dbReference type="PANTHER" id="PTHR43884">
    <property type="entry name" value="ACYL-COA DEHYDROGENASE"/>
    <property type="match status" value="1"/>
</dbReference>
<proteinExistence type="inferred from homology"/>
<dbReference type="KEGG" id="kim:G3T16_06250"/>
<dbReference type="SUPFAM" id="SSF56645">
    <property type="entry name" value="Acyl-CoA dehydrogenase NM domain-like"/>
    <property type="match status" value="1"/>
</dbReference>
<keyword evidence="5" id="KW-0560">Oxidoreductase</keyword>
<comment type="similarity">
    <text evidence="2">Belongs to the acyl-CoA dehydrogenase family.</text>
</comment>
<feature type="domain" description="Acyl-CoA dehydrogenase/oxidase C-terminal" evidence="6">
    <location>
        <begin position="199"/>
        <end position="310"/>
    </location>
</feature>
<protein>
    <submittedName>
        <fullName evidence="7">Acyl-CoA/acyl-ACP dehydrogenase</fullName>
    </submittedName>
</protein>
<keyword evidence="4" id="KW-0274">FAD</keyword>
<evidence type="ECO:0000256" key="2">
    <source>
        <dbReference type="ARBA" id="ARBA00009347"/>
    </source>
</evidence>
<organism evidence="7 8">
    <name type="scientific">Kineobactrum salinum</name>
    <dbReference type="NCBI Taxonomy" id="2708301"/>
    <lineage>
        <taxon>Bacteria</taxon>
        <taxon>Pseudomonadati</taxon>
        <taxon>Pseudomonadota</taxon>
        <taxon>Gammaproteobacteria</taxon>
        <taxon>Cellvibrionales</taxon>
        <taxon>Halieaceae</taxon>
        <taxon>Kineobactrum</taxon>
    </lineage>
</organism>
<evidence type="ECO:0000313" key="7">
    <source>
        <dbReference type="EMBL" id="QIB65058.1"/>
    </source>
</evidence>
<dbReference type="AlphaFoldDB" id="A0A6C0TZH7"/>
<name>A0A6C0TZH7_9GAMM</name>
<dbReference type="GO" id="GO:0050660">
    <property type="term" value="F:flavin adenine dinucleotide binding"/>
    <property type="evidence" value="ECO:0007669"/>
    <property type="project" value="InterPro"/>
</dbReference>
<dbReference type="InterPro" id="IPR009100">
    <property type="entry name" value="AcylCoA_DH/oxidase_NM_dom_sf"/>
</dbReference>
<keyword evidence="8" id="KW-1185">Reference proteome</keyword>
<dbReference type="Gene3D" id="1.20.140.10">
    <property type="entry name" value="Butyryl-CoA Dehydrogenase, subunit A, domain 3"/>
    <property type="match status" value="1"/>
</dbReference>
<dbReference type="EMBL" id="CP048711">
    <property type="protein sequence ID" value="QIB65058.1"/>
    <property type="molecule type" value="Genomic_DNA"/>
</dbReference>
<evidence type="ECO:0000256" key="3">
    <source>
        <dbReference type="ARBA" id="ARBA00022630"/>
    </source>
</evidence>
<dbReference type="Proteomes" id="UP000477680">
    <property type="component" value="Chromosome"/>
</dbReference>
<dbReference type="RefSeq" id="WP_163494305.1">
    <property type="nucleotide sequence ID" value="NZ_CP048711.1"/>
</dbReference>
<dbReference type="SUPFAM" id="SSF47203">
    <property type="entry name" value="Acyl-CoA dehydrogenase C-terminal domain-like"/>
    <property type="match status" value="1"/>
</dbReference>
<evidence type="ECO:0000313" key="8">
    <source>
        <dbReference type="Proteomes" id="UP000477680"/>
    </source>
</evidence>
<dbReference type="PANTHER" id="PTHR43884:SF20">
    <property type="entry name" value="ACYL-COA DEHYDROGENASE FADE28"/>
    <property type="match status" value="1"/>
</dbReference>
<gene>
    <name evidence="7" type="ORF">G3T16_06250</name>
</gene>
<dbReference type="InterPro" id="IPR037069">
    <property type="entry name" value="AcylCoA_DH/ox_N_sf"/>
</dbReference>
<comment type="cofactor">
    <cofactor evidence="1">
        <name>FAD</name>
        <dbReference type="ChEBI" id="CHEBI:57692"/>
    </cofactor>
</comment>
<dbReference type="InterPro" id="IPR009075">
    <property type="entry name" value="AcylCo_DH/oxidase_C"/>
</dbReference>
<dbReference type="Gene3D" id="1.10.540.10">
    <property type="entry name" value="Acyl-CoA dehydrogenase/oxidase, N-terminal domain"/>
    <property type="match status" value="1"/>
</dbReference>
<reference evidence="7 8" key="1">
    <citation type="submission" date="2020-02" db="EMBL/GenBank/DDBJ databases">
        <title>Genome sequencing for Kineobactrum sp. M2.</title>
        <authorList>
            <person name="Park S.-J."/>
        </authorList>
    </citation>
    <scope>NUCLEOTIDE SEQUENCE [LARGE SCALE GENOMIC DNA]</scope>
    <source>
        <strain evidence="7 8">M2</strain>
    </source>
</reference>
<evidence type="ECO:0000256" key="5">
    <source>
        <dbReference type="ARBA" id="ARBA00023002"/>
    </source>
</evidence>